<reference evidence="1 2" key="1">
    <citation type="submission" date="2010-04" db="EMBL/GenBank/DDBJ databases">
        <authorList>
            <person name="Qin X."/>
            <person name="Bachman B."/>
            <person name="Battles P."/>
            <person name="Bell A."/>
            <person name="Bess C."/>
            <person name="Bickham C."/>
            <person name="Chaboub L."/>
            <person name="Chen D."/>
            <person name="Coyle M."/>
            <person name="Deiros D.R."/>
            <person name="Dinh H."/>
            <person name="Forbes L."/>
            <person name="Fowler G."/>
            <person name="Francisco L."/>
            <person name="Fu Q."/>
            <person name="Gubbala S."/>
            <person name="Hale W."/>
            <person name="Han Y."/>
            <person name="Hemphill L."/>
            <person name="Highlander S.K."/>
            <person name="Hirani K."/>
            <person name="Hogues M."/>
            <person name="Jackson L."/>
            <person name="Jakkamsetti A."/>
            <person name="Javaid M."/>
            <person name="Jiang H."/>
            <person name="Korchina V."/>
            <person name="Kovar C."/>
            <person name="Lara F."/>
            <person name="Lee S."/>
            <person name="Mata R."/>
            <person name="Mathew T."/>
            <person name="Moen C."/>
            <person name="Morales K."/>
            <person name="Munidasa M."/>
            <person name="Nazareth L."/>
            <person name="Ngo R."/>
            <person name="Nguyen L."/>
            <person name="Okwuonu G."/>
            <person name="Ongeri F."/>
            <person name="Patil S."/>
            <person name="Petrosino J."/>
            <person name="Pham C."/>
            <person name="Pham P."/>
            <person name="Pu L.-L."/>
            <person name="Puazo M."/>
            <person name="Raj R."/>
            <person name="Reid J."/>
            <person name="Rouhana J."/>
            <person name="Saada N."/>
            <person name="Shang Y."/>
            <person name="Simmons D."/>
            <person name="Thornton R."/>
            <person name="Warren J."/>
            <person name="Weissenberger G."/>
            <person name="Zhang J."/>
            <person name="Zhang L."/>
            <person name="Zhou C."/>
            <person name="Zhu D."/>
            <person name="Muzny D."/>
            <person name="Worley K."/>
            <person name="Gibbs R."/>
        </authorList>
    </citation>
    <scope>NUCLEOTIDE SEQUENCE [LARGE SCALE GENOMIC DNA]</scope>
    <source>
        <strain evidence="1 2">ATCC 49957</strain>
    </source>
</reference>
<dbReference type="InterPro" id="IPR015424">
    <property type="entry name" value="PyrdxlP-dep_Trfase"/>
</dbReference>
<dbReference type="AlphaFoldDB" id="D5RQD4"/>
<keyword evidence="2" id="KW-1185">Reference proteome</keyword>
<name>D5RQD4_9PROT</name>
<organism evidence="1 2">
    <name type="scientific">Pseudoroseomonas cervicalis ATCC 49957</name>
    <dbReference type="NCBI Taxonomy" id="525371"/>
    <lineage>
        <taxon>Bacteria</taxon>
        <taxon>Pseudomonadati</taxon>
        <taxon>Pseudomonadota</taxon>
        <taxon>Alphaproteobacteria</taxon>
        <taxon>Acetobacterales</taxon>
        <taxon>Roseomonadaceae</taxon>
        <taxon>Roseomonas</taxon>
    </lineage>
</organism>
<dbReference type="Proteomes" id="UP000005324">
    <property type="component" value="Unassembled WGS sequence"/>
</dbReference>
<evidence type="ECO:0000313" key="2">
    <source>
        <dbReference type="Proteomes" id="UP000005324"/>
    </source>
</evidence>
<dbReference type="EMBL" id="ADVL01000659">
    <property type="protein sequence ID" value="EFH10504.1"/>
    <property type="molecule type" value="Genomic_DNA"/>
</dbReference>
<gene>
    <name evidence="1" type="ORF">HMPREF0731_3296</name>
</gene>
<feature type="non-terminal residue" evidence="1">
    <location>
        <position position="1"/>
    </location>
</feature>
<dbReference type="InterPro" id="IPR015422">
    <property type="entry name" value="PyrdxlP-dep_Trfase_small"/>
</dbReference>
<proteinExistence type="predicted"/>
<dbReference type="Gene3D" id="3.90.1150.10">
    <property type="entry name" value="Aspartate Aminotransferase, domain 1"/>
    <property type="match status" value="1"/>
</dbReference>
<dbReference type="HOGENOM" id="CLU_2215303_0_0_5"/>
<evidence type="ECO:0008006" key="3">
    <source>
        <dbReference type="Google" id="ProtNLM"/>
    </source>
</evidence>
<dbReference type="SUPFAM" id="SSF53383">
    <property type="entry name" value="PLP-dependent transferases"/>
    <property type="match status" value="1"/>
</dbReference>
<protein>
    <recommendedName>
        <fullName evidence="3">Cysteine desulfurase</fullName>
    </recommendedName>
</protein>
<sequence>AALRDRIEAGLGLEVAGAGAPRLPNTTCLILPGIAAETQVIALDLAGAQVSAGAACSSGKVAASAALLAMGLGEKAGHAIRVSLPWNAPDDAAERFIALHRAMRERLARRG</sequence>
<evidence type="ECO:0000313" key="1">
    <source>
        <dbReference type="EMBL" id="EFH10504.1"/>
    </source>
</evidence>
<accession>D5RQD4</accession>
<comment type="caution">
    <text evidence="1">The sequence shown here is derived from an EMBL/GenBank/DDBJ whole genome shotgun (WGS) entry which is preliminary data.</text>
</comment>